<organism evidence="8 9">
    <name type="scientific">Toxocara canis</name>
    <name type="common">Canine roundworm</name>
    <dbReference type="NCBI Taxonomy" id="6265"/>
    <lineage>
        <taxon>Eukaryota</taxon>
        <taxon>Metazoa</taxon>
        <taxon>Ecdysozoa</taxon>
        <taxon>Nematoda</taxon>
        <taxon>Chromadorea</taxon>
        <taxon>Rhabditida</taxon>
        <taxon>Spirurina</taxon>
        <taxon>Ascaridomorpha</taxon>
        <taxon>Ascaridoidea</taxon>
        <taxon>Toxocaridae</taxon>
        <taxon>Toxocara</taxon>
    </lineage>
</organism>
<dbReference type="InterPro" id="IPR017452">
    <property type="entry name" value="GPCR_Rhodpsn_7TM"/>
</dbReference>
<evidence type="ECO:0000313" key="9">
    <source>
        <dbReference type="WBParaSite" id="TCNE_0000901401-mRNA-1"/>
    </source>
</evidence>
<accession>A0A183UKJ4</accession>
<feature type="transmembrane region" description="Helical" evidence="5">
    <location>
        <begin position="180"/>
        <end position="204"/>
    </location>
</feature>
<dbReference type="WBParaSite" id="TCNE_0000901401-mRNA-1">
    <property type="protein sequence ID" value="TCNE_0000901401-mRNA-1"/>
    <property type="gene ID" value="TCNE_0000901401"/>
</dbReference>
<evidence type="ECO:0000256" key="3">
    <source>
        <dbReference type="ARBA" id="ARBA00022989"/>
    </source>
</evidence>
<keyword evidence="4 5" id="KW-0472">Membrane</keyword>
<dbReference type="PANTHER" id="PTHR46709">
    <property type="entry name" value="PROTEIN CBG23488-RELATED"/>
    <property type="match status" value="1"/>
</dbReference>
<dbReference type="EMBL" id="UYWY01020053">
    <property type="protein sequence ID" value="VDM40335.1"/>
    <property type="molecule type" value="Genomic_DNA"/>
</dbReference>
<feature type="transmembrane region" description="Helical" evidence="5">
    <location>
        <begin position="293"/>
        <end position="319"/>
    </location>
</feature>
<keyword evidence="3 5" id="KW-1133">Transmembrane helix</keyword>
<gene>
    <name evidence="7" type="ORF">TCNE_LOCUS9014</name>
</gene>
<comment type="subcellular location">
    <subcellularLocation>
        <location evidence="1">Membrane</location>
    </subcellularLocation>
</comment>
<protein>
    <submittedName>
        <fullName evidence="9">G_PROTEIN_RECEP_F1_2 domain-containing protein</fullName>
    </submittedName>
</protein>
<reference evidence="7 8" key="2">
    <citation type="submission" date="2018-11" db="EMBL/GenBank/DDBJ databases">
        <authorList>
            <consortium name="Pathogen Informatics"/>
        </authorList>
    </citation>
    <scope>NUCLEOTIDE SEQUENCE [LARGE SCALE GENOMIC DNA]</scope>
</reference>
<evidence type="ECO:0000259" key="6">
    <source>
        <dbReference type="PROSITE" id="PS50262"/>
    </source>
</evidence>
<keyword evidence="8" id="KW-1185">Reference proteome</keyword>
<dbReference type="PROSITE" id="PS50262">
    <property type="entry name" value="G_PROTEIN_RECEP_F1_2"/>
    <property type="match status" value="1"/>
</dbReference>
<proteinExistence type="predicted"/>
<feature type="transmembrane region" description="Helical" evidence="5">
    <location>
        <begin position="255"/>
        <end position="273"/>
    </location>
</feature>
<evidence type="ECO:0000313" key="7">
    <source>
        <dbReference type="EMBL" id="VDM40335.1"/>
    </source>
</evidence>
<reference evidence="9" key="1">
    <citation type="submission" date="2016-06" db="UniProtKB">
        <authorList>
            <consortium name="WormBaseParasite"/>
        </authorList>
    </citation>
    <scope>IDENTIFICATION</scope>
</reference>
<evidence type="ECO:0000256" key="2">
    <source>
        <dbReference type="ARBA" id="ARBA00022692"/>
    </source>
</evidence>
<dbReference type="Proteomes" id="UP000050794">
    <property type="component" value="Unassembled WGS sequence"/>
</dbReference>
<evidence type="ECO:0000313" key="8">
    <source>
        <dbReference type="Proteomes" id="UP000050794"/>
    </source>
</evidence>
<keyword evidence="2 5" id="KW-0812">Transmembrane</keyword>
<feature type="domain" description="G-protein coupled receptors family 1 profile" evidence="6">
    <location>
        <begin position="180"/>
        <end position="413"/>
    </location>
</feature>
<name>A0A183UKJ4_TOXCA</name>
<sequence>MYVTGINTPTTGTIPPAQHINALLSSRGLRRCEHEHSSLAYVFPLFYTFWHREQLAHTFGATVEEEDNRKVFENLPILDCQSAQQNVADCVRSLRLFLQRIKTQIVSSLFNSQQFLRVRGTVRVKQKGGGFTYTELFMTADVFGQGRAPFMLASLRGLQGFLELLVVSMLHGTDFLDKKIYLIGVFAVMVALLSIVFNSFFTLVFIRNPTIRKTPIFYFGILAILDIFMAFNYIALMAVPLLWLYHIFLSYLRPVMAESCCAMFSSMLLIVLATTERLLRTINTSYCTTLRRFWWMFLARNILDRILPFFVLVAMNFFIIRSLKQEQFRQLGSLHRGERSQSRMGRATLRDATRVLISCVSMYLMSQSLQVLITFWEAIHKSSLEVELYEFYSYLNDAMSIMTLLSRLILSII</sequence>
<dbReference type="GO" id="GO:0016020">
    <property type="term" value="C:membrane"/>
    <property type="evidence" value="ECO:0007669"/>
    <property type="project" value="UniProtKB-SubCell"/>
</dbReference>
<dbReference type="AlphaFoldDB" id="A0A183UKJ4"/>
<dbReference type="Gene3D" id="1.20.1070.10">
    <property type="entry name" value="Rhodopsin 7-helix transmembrane proteins"/>
    <property type="match status" value="1"/>
</dbReference>
<evidence type="ECO:0000256" key="1">
    <source>
        <dbReference type="ARBA" id="ARBA00004370"/>
    </source>
</evidence>
<dbReference type="PANTHER" id="PTHR46709:SF6">
    <property type="entry name" value="G-PROTEIN COUPLED RECEPTORS FAMILY 1 PROFILE DOMAIN-CONTAINING PROTEIN"/>
    <property type="match status" value="1"/>
</dbReference>
<feature type="transmembrane region" description="Helical" evidence="5">
    <location>
        <begin position="216"/>
        <end position="243"/>
    </location>
</feature>
<evidence type="ECO:0000256" key="4">
    <source>
        <dbReference type="ARBA" id="ARBA00023136"/>
    </source>
</evidence>
<dbReference type="SUPFAM" id="SSF81321">
    <property type="entry name" value="Family A G protein-coupled receptor-like"/>
    <property type="match status" value="1"/>
</dbReference>
<evidence type="ECO:0000256" key="5">
    <source>
        <dbReference type="SAM" id="Phobius"/>
    </source>
</evidence>